<dbReference type="CDD" id="cd20353">
    <property type="entry name" value="Rcat_RBR_RNF216"/>
    <property type="match status" value="1"/>
</dbReference>
<dbReference type="PANTHER" id="PTHR22770">
    <property type="entry name" value="UBIQUITIN CONJUGATING ENZYME 7 INTERACTING PROTEIN-RELATED"/>
    <property type="match status" value="1"/>
</dbReference>
<comment type="pathway">
    <text evidence="1">Protein modification; protein ubiquitination.</text>
</comment>
<dbReference type="InterPro" id="IPR058758">
    <property type="entry name" value="UBA_RNF216"/>
</dbReference>
<keyword evidence="12" id="KW-1185">Reference proteome</keyword>
<dbReference type="STRING" id="264951.A0A443HIL0"/>
<evidence type="ECO:0000256" key="6">
    <source>
        <dbReference type="ARBA" id="ARBA00022786"/>
    </source>
</evidence>
<comment type="caution">
    <text evidence="11">The sequence shown here is derived from an EMBL/GenBank/DDBJ whole genome shotgun (WGS) entry which is preliminary data.</text>
</comment>
<evidence type="ECO:0000256" key="9">
    <source>
        <dbReference type="SAM" id="Phobius"/>
    </source>
</evidence>
<dbReference type="Pfam" id="PF26200">
    <property type="entry name" value="Rcat_RNF216"/>
    <property type="match status" value="2"/>
</dbReference>
<keyword evidence="4" id="KW-0677">Repeat</keyword>
<keyword evidence="9" id="KW-0472">Membrane</keyword>
<evidence type="ECO:0000313" key="11">
    <source>
        <dbReference type="EMBL" id="RWQ91597.1"/>
    </source>
</evidence>
<dbReference type="EMBL" id="RCNU01000018">
    <property type="protein sequence ID" value="RWQ91597.1"/>
    <property type="molecule type" value="Genomic_DNA"/>
</dbReference>
<dbReference type="Proteomes" id="UP000283841">
    <property type="component" value="Unassembled WGS sequence"/>
</dbReference>
<dbReference type="GO" id="GO:0008270">
    <property type="term" value="F:zinc ion binding"/>
    <property type="evidence" value="ECO:0007669"/>
    <property type="project" value="UniProtKB-KW"/>
</dbReference>
<dbReference type="Pfam" id="PF26191">
    <property type="entry name" value="RING-HC_RBR_RNF216"/>
    <property type="match status" value="1"/>
</dbReference>
<keyword evidence="7" id="KW-0862">Zinc</keyword>
<keyword evidence="2" id="KW-0808">Transferase</keyword>
<feature type="region of interest" description="Disordered" evidence="8">
    <location>
        <begin position="1"/>
        <end position="71"/>
    </location>
</feature>
<dbReference type="GeneID" id="39600896"/>
<evidence type="ECO:0000256" key="5">
    <source>
        <dbReference type="ARBA" id="ARBA00022771"/>
    </source>
</evidence>
<feature type="domain" description="RING-type" evidence="10">
    <location>
        <begin position="313"/>
        <end position="600"/>
    </location>
</feature>
<feature type="compositionally biased region" description="Polar residues" evidence="8">
    <location>
        <begin position="48"/>
        <end position="59"/>
    </location>
</feature>
<dbReference type="InterPro" id="IPR051628">
    <property type="entry name" value="LUBAC_E3_Ligases"/>
</dbReference>
<evidence type="ECO:0000313" key="12">
    <source>
        <dbReference type="Proteomes" id="UP000283841"/>
    </source>
</evidence>
<feature type="transmembrane region" description="Helical" evidence="9">
    <location>
        <begin position="452"/>
        <end position="479"/>
    </location>
</feature>
<dbReference type="InterPro" id="IPR047544">
    <property type="entry name" value="RING-HC_RBR_RNF216"/>
</dbReference>
<evidence type="ECO:0000256" key="4">
    <source>
        <dbReference type="ARBA" id="ARBA00022737"/>
    </source>
</evidence>
<evidence type="ECO:0000256" key="1">
    <source>
        <dbReference type="ARBA" id="ARBA00004906"/>
    </source>
</evidence>
<dbReference type="CDD" id="cd16630">
    <property type="entry name" value="RING-HC_RBR_RNF216"/>
    <property type="match status" value="1"/>
</dbReference>
<proteinExistence type="predicted"/>
<evidence type="ECO:0000256" key="8">
    <source>
        <dbReference type="SAM" id="MobiDB-lite"/>
    </source>
</evidence>
<evidence type="ECO:0000259" key="10">
    <source>
        <dbReference type="PROSITE" id="PS51873"/>
    </source>
</evidence>
<dbReference type="VEuPathDB" id="FungiDB:C8Q69DRAFT_481802"/>
<feature type="compositionally biased region" description="Acidic residues" evidence="8">
    <location>
        <begin position="606"/>
        <end position="619"/>
    </location>
</feature>
<keyword evidence="6" id="KW-0833">Ubl conjugation pathway</keyword>
<keyword evidence="9" id="KW-0812">Transmembrane</keyword>
<dbReference type="InterPro" id="IPR047546">
    <property type="entry name" value="Rcat_RBR_RNF216"/>
</dbReference>
<dbReference type="RefSeq" id="XP_028481242.1">
    <property type="nucleotide sequence ID" value="XM_028631619.1"/>
</dbReference>
<evidence type="ECO:0000256" key="2">
    <source>
        <dbReference type="ARBA" id="ARBA00022679"/>
    </source>
</evidence>
<keyword evidence="9" id="KW-1133">Transmembrane helix</keyword>
<name>A0A443HIL0_BYSSP</name>
<dbReference type="PROSITE" id="PS51873">
    <property type="entry name" value="TRIAD"/>
    <property type="match status" value="1"/>
</dbReference>
<gene>
    <name evidence="11" type="ORF">C8Q69DRAFT_481802</name>
</gene>
<evidence type="ECO:0000256" key="3">
    <source>
        <dbReference type="ARBA" id="ARBA00022723"/>
    </source>
</evidence>
<keyword evidence="5" id="KW-0863">Zinc-finger</keyword>
<accession>A0A443HIL0</accession>
<keyword evidence="3" id="KW-0479">Metal-binding</keyword>
<protein>
    <recommendedName>
        <fullName evidence="10">RING-type domain-containing protein</fullName>
    </recommendedName>
</protein>
<dbReference type="GO" id="GO:0016740">
    <property type="term" value="F:transferase activity"/>
    <property type="evidence" value="ECO:0007669"/>
    <property type="project" value="UniProtKB-KW"/>
</dbReference>
<dbReference type="InterPro" id="IPR044066">
    <property type="entry name" value="TRIAD_supradom"/>
</dbReference>
<sequence length="744" mass="84088">MVLSLPVPSFSKSASSPLRSRDGNSLPVQRGSPETPVTKGAVKAITPVTASPSGSSTLSEALRNNPFGTTPRSRAIEALSREAGERREQEELNHALVTLTQLFPDVKIEVFRELLIRFDGQSRLQVVVEQLLRHKNEWVRGRWNVSDSNSKEGDNAADEYVARANNEDDLVPVDERFRSQEYKAAVKTTLSKEFGGLSRSTIDAVLAETNFSYIRARPILRDLSRRTWRATFGNIFPFKRKKDKDDHPLLQWHRAADGELVPRLKETGNGELDRELHGMLLAPMLSQRREEQEQRDRELAEKLNENEAKAVDALYECECCMSDVTFEQISTCSHSSHIICYGCIQRTTHEALFGQGWGRSIDPEKSTLRCVAPVAQGTCEGTLHPEIVKRAILSEKAGAEVYRKFEDRLASEALLKSQLKLVRCPFCSYAEVDPVYHPPPDGFKWRFRRGTLVSTILMIIFLLELIPLLVIPLIVLLLLNPPAVADILTASLQNLCLKLRSQRFICANRACGRASCITCQKAWRDPHVCHEPLLLSLRNTVEAARTAAIKRTCPRCGLSFVKSSGCNKLTCICGYSMCYLCRKALGPPLKNNGPRRRPRQNQENEPFADQDDDDNAEPEEAEGYKHFCEHFRINPGSRCTECNKCDLYLAEDEEAVARRAGEKAEREWRIRQGMVGVTLAAPAASRADDRARRLGAAWPWDLQLNSGKRWRYWMEDVWREGRWKSEGQAFIDWIVEKVVVVEGV</sequence>
<dbReference type="Pfam" id="PF26112">
    <property type="entry name" value="UBA_RNF216"/>
    <property type="match status" value="1"/>
</dbReference>
<feature type="region of interest" description="Disordered" evidence="8">
    <location>
        <begin position="591"/>
        <end position="619"/>
    </location>
</feature>
<organism evidence="11 12">
    <name type="scientific">Byssochlamys spectabilis</name>
    <name type="common">Paecilomyces variotii</name>
    <dbReference type="NCBI Taxonomy" id="264951"/>
    <lineage>
        <taxon>Eukaryota</taxon>
        <taxon>Fungi</taxon>
        <taxon>Dikarya</taxon>
        <taxon>Ascomycota</taxon>
        <taxon>Pezizomycotina</taxon>
        <taxon>Eurotiomycetes</taxon>
        <taxon>Eurotiomycetidae</taxon>
        <taxon>Eurotiales</taxon>
        <taxon>Thermoascaceae</taxon>
        <taxon>Paecilomyces</taxon>
    </lineage>
</organism>
<reference evidence="11 12" key="1">
    <citation type="journal article" date="2018" name="Front. Microbiol.">
        <title>Genomic and genetic insights into a cosmopolitan fungus, Paecilomyces variotii (Eurotiales).</title>
        <authorList>
            <person name="Urquhart A.S."/>
            <person name="Mondo S.J."/>
            <person name="Makela M.R."/>
            <person name="Hane J.K."/>
            <person name="Wiebenga A."/>
            <person name="He G."/>
            <person name="Mihaltcheva S."/>
            <person name="Pangilinan J."/>
            <person name="Lipzen A."/>
            <person name="Barry K."/>
            <person name="de Vries R.P."/>
            <person name="Grigoriev I.V."/>
            <person name="Idnurm A."/>
        </authorList>
    </citation>
    <scope>NUCLEOTIDE SEQUENCE [LARGE SCALE GENOMIC DNA]</scope>
    <source>
        <strain evidence="11 12">CBS 101075</strain>
    </source>
</reference>
<dbReference type="PANTHER" id="PTHR22770:SF42">
    <property type="entry name" value="FINGER PROTEIN (ZIN), PUTATIVE (AFU_ORTHOLOGUE AFUA_4G03910)-RELATED"/>
    <property type="match status" value="1"/>
</dbReference>
<dbReference type="Gene3D" id="1.20.120.1750">
    <property type="match status" value="1"/>
</dbReference>
<dbReference type="SUPFAM" id="SSF57850">
    <property type="entry name" value="RING/U-box"/>
    <property type="match status" value="1"/>
</dbReference>
<evidence type="ECO:0000256" key="7">
    <source>
        <dbReference type="ARBA" id="ARBA00022833"/>
    </source>
</evidence>
<dbReference type="AlphaFoldDB" id="A0A443HIL0"/>